<sequence>MKTWQKVVGGAAALSAVGVVSVLGAAAGLYVAATKSYARSREQSKQRAIGENSASDNAWYLRHQPVEWTQTSRDGLLLRASWLAAEEETTKVVILAHGLGHAREQMIPWARVFHNWGYDVLMPDARAHGDSAGSTIGYGWTDRLDYLGWIDQVVAAKGHDCQIVMLGISMGAATVMATMGEELPENVKAVIADSGYASVLGEARYRLHHDFHVPAQPALTIADQYSRLSEYRLADGDIAGQLRKSHLPILLIQGTNDQTVPIDNLDKLYRAAAGPKFKYRDPVAAHIETRAQDPERYDQMVADFLASYVK</sequence>
<dbReference type="EMBL" id="AYZH01000027">
    <property type="protein sequence ID" value="KRN01305.1"/>
    <property type="molecule type" value="Genomic_DNA"/>
</dbReference>
<keyword evidence="1" id="KW-0812">Transmembrane</keyword>
<dbReference type="PANTHER" id="PTHR43358:SF4">
    <property type="entry name" value="ALPHA_BETA HYDROLASE FOLD-1 DOMAIN-CONTAINING PROTEIN"/>
    <property type="match status" value="1"/>
</dbReference>
<name>A0A0R2DBR8_9LACO</name>
<dbReference type="GO" id="GO:0016787">
    <property type="term" value="F:hydrolase activity"/>
    <property type="evidence" value="ECO:0007669"/>
    <property type="project" value="UniProtKB-KW"/>
</dbReference>
<dbReference type="RefSeq" id="WP_062473525.1">
    <property type="nucleotide sequence ID" value="NZ_AYZH01000027.1"/>
</dbReference>
<accession>A0A0R2DBR8</accession>
<gene>
    <name evidence="3" type="ORF">FD13_GL001160</name>
</gene>
<protein>
    <submittedName>
        <fullName evidence="3">Alpha beta hydrolase</fullName>
    </submittedName>
</protein>
<keyword evidence="4" id="KW-1185">Reference proteome</keyword>
<dbReference type="STRING" id="1423803.FD13_GL001160"/>
<comment type="caution">
    <text evidence="3">The sequence shown here is derived from an EMBL/GenBank/DDBJ whole genome shotgun (WGS) entry which is preliminary data.</text>
</comment>
<dbReference type="PATRIC" id="fig|1423803.3.peg.1177"/>
<dbReference type="OrthoDB" id="9776685at2"/>
<proteinExistence type="predicted"/>
<dbReference type="Proteomes" id="UP000051589">
    <property type="component" value="Unassembled WGS sequence"/>
</dbReference>
<dbReference type="AlphaFoldDB" id="A0A0R2DBR8"/>
<keyword evidence="3" id="KW-0378">Hydrolase</keyword>
<reference evidence="3 4" key="1">
    <citation type="journal article" date="2015" name="Genome Announc.">
        <title>Expanding the biotechnology potential of lactobacilli through comparative genomics of 213 strains and associated genera.</title>
        <authorList>
            <person name="Sun Z."/>
            <person name="Harris H.M."/>
            <person name="McCann A."/>
            <person name="Guo C."/>
            <person name="Argimon S."/>
            <person name="Zhang W."/>
            <person name="Yang X."/>
            <person name="Jeffery I.B."/>
            <person name="Cooney J.C."/>
            <person name="Kagawa T.F."/>
            <person name="Liu W."/>
            <person name="Song Y."/>
            <person name="Salvetti E."/>
            <person name="Wrobel A."/>
            <person name="Rasinkangas P."/>
            <person name="Parkhill J."/>
            <person name="Rea M.C."/>
            <person name="O'Sullivan O."/>
            <person name="Ritari J."/>
            <person name="Douillard F.P."/>
            <person name="Paul Ross R."/>
            <person name="Yang R."/>
            <person name="Briner A.E."/>
            <person name="Felis G.E."/>
            <person name="de Vos W.M."/>
            <person name="Barrangou R."/>
            <person name="Klaenhammer T.R."/>
            <person name="Caufield P.W."/>
            <person name="Cui Y."/>
            <person name="Zhang H."/>
            <person name="O'Toole P.W."/>
        </authorList>
    </citation>
    <scope>NUCLEOTIDE SEQUENCE [LARGE SCALE GENOMIC DNA]</scope>
    <source>
        <strain evidence="3 4">DSM 21775</strain>
    </source>
</reference>
<dbReference type="SUPFAM" id="SSF53474">
    <property type="entry name" value="alpha/beta-Hydrolases"/>
    <property type="match status" value="1"/>
</dbReference>
<dbReference type="InterPro" id="IPR029058">
    <property type="entry name" value="AB_hydrolase_fold"/>
</dbReference>
<feature type="domain" description="AB hydrolase-1" evidence="2">
    <location>
        <begin position="92"/>
        <end position="206"/>
    </location>
</feature>
<evidence type="ECO:0000259" key="2">
    <source>
        <dbReference type="Pfam" id="PF00561"/>
    </source>
</evidence>
<dbReference type="Gene3D" id="3.40.50.1820">
    <property type="entry name" value="alpha/beta hydrolase"/>
    <property type="match status" value="1"/>
</dbReference>
<organism evidence="3 4">
    <name type="scientific">Levilactobacillus senmaizukei DSM 21775 = NBRC 103853</name>
    <dbReference type="NCBI Taxonomy" id="1423803"/>
    <lineage>
        <taxon>Bacteria</taxon>
        <taxon>Bacillati</taxon>
        <taxon>Bacillota</taxon>
        <taxon>Bacilli</taxon>
        <taxon>Lactobacillales</taxon>
        <taxon>Lactobacillaceae</taxon>
        <taxon>Levilactobacillus</taxon>
    </lineage>
</organism>
<evidence type="ECO:0000313" key="4">
    <source>
        <dbReference type="Proteomes" id="UP000051589"/>
    </source>
</evidence>
<dbReference type="Pfam" id="PF00561">
    <property type="entry name" value="Abhydrolase_1"/>
    <property type="match status" value="1"/>
</dbReference>
<dbReference type="InterPro" id="IPR052920">
    <property type="entry name" value="DNA-binding_regulatory"/>
</dbReference>
<keyword evidence="1" id="KW-0472">Membrane</keyword>
<feature type="transmembrane region" description="Helical" evidence="1">
    <location>
        <begin position="12"/>
        <end position="33"/>
    </location>
</feature>
<dbReference type="InterPro" id="IPR000073">
    <property type="entry name" value="AB_hydrolase_1"/>
</dbReference>
<keyword evidence="1" id="KW-1133">Transmembrane helix</keyword>
<evidence type="ECO:0000313" key="3">
    <source>
        <dbReference type="EMBL" id="KRN01305.1"/>
    </source>
</evidence>
<dbReference type="PANTHER" id="PTHR43358">
    <property type="entry name" value="ALPHA/BETA-HYDROLASE"/>
    <property type="match status" value="1"/>
</dbReference>
<evidence type="ECO:0000256" key="1">
    <source>
        <dbReference type="SAM" id="Phobius"/>
    </source>
</evidence>